<accession>A0ABS9L1L3</accession>
<dbReference type="RefSeq" id="WP_237817638.1">
    <property type="nucleotide sequence ID" value="NZ_JAKLTQ010000001.1"/>
</dbReference>
<dbReference type="PANTHER" id="PTHR46211">
    <property type="entry name" value="GLYCEROPHOSPHORYL DIESTER PHOSPHODIESTERASE"/>
    <property type="match status" value="1"/>
</dbReference>
<feature type="domain" description="GP-PDE" evidence="1">
    <location>
        <begin position="51"/>
        <end position="282"/>
    </location>
</feature>
<dbReference type="Proteomes" id="UP001165368">
    <property type="component" value="Unassembled WGS sequence"/>
</dbReference>
<dbReference type="EMBL" id="JAKLTQ010000001">
    <property type="protein sequence ID" value="MCG2620537.1"/>
    <property type="molecule type" value="Genomic_DNA"/>
</dbReference>
<gene>
    <name evidence="2" type="ORF">LVY72_01270</name>
</gene>
<evidence type="ECO:0000313" key="3">
    <source>
        <dbReference type="Proteomes" id="UP001165368"/>
    </source>
</evidence>
<name>A0ABS9L1L3_9MICC</name>
<dbReference type="Gene3D" id="3.20.20.190">
    <property type="entry name" value="Phosphatidylinositol (PI) phosphodiesterase"/>
    <property type="match status" value="1"/>
</dbReference>
<dbReference type="InterPro" id="IPR017946">
    <property type="entry name" value="PLC-like_Pdiesterase_TIM-brl"/>
</dbReference>
<dbReference type="InterPro" id="IPR030395">
    <property type="entry name" value="GP_PDE_dom"/>
</dbReference>
<proteinExistence type="predicted"/>
<dbReference type="SUPFAM" id="SSF51695">
    <property type="entry name" value="PLC-like phosphodiesterases"/>
    <property type="match status" value="1"/>
</dbReference>
<dbReference type="Pfam" id="PF03009">
    <property type="entry name" value="GDPD"/>
    <property type="match status" value="1"/>
</dbReference>
<evidence type="ECO:0000313" key="2">
    <source>
        <dbReference type="EMBL" id="MCG2620537.1"/>
    </source>
</evidence>
<sequence length="479" mass="52494">MTAESPYLTRRRLLVAASSLALLSGCTPDKPSGAVPGQAAYTIAELLDRRPYYIAHRGSGDNWPEHTGLAYAQAVAAGSMAIEVSVNATSDGVLVCHHDSDTARLTGSNLVIADTPYSVLAGLRNDARAWLGPASPREPIALLKDVLDAYAASHVIFIEDKQGSNARALLDLMDSYPDSRSHFVWKQEATAGRVAMASGRGYRTWGYFGDDLYDRIDELEPRFDYLGVHHTASDEVIRTMVSTGKPVICWAVHTRSMRDRLLRLGVSGMMCSNIPYVASADARYQSDQFGTGLRAAGDLPWEVDGSWSRQPLIQPGPASLALAGPGSSSYCMGSMCPLPKNIYGIQFQMRWPENLPGDREHAGLAFGQAGDQPYRVFQLSEVGGYHLVIRASGELELFSRDPGQVNGKRLGTMQTDKPRPGEWMSFRVDVTPINIGYGRTDGTRWRDTVRNDAFRGGYFSLTKNYDGEVPVEFRKISTV</sequence>
<comment type="caution">
    <text evidence="2">The sequence shown here is derived from an EMBL/GenBank/DDBJ whole genome shotgun (WGS) entry which is preliminary data.</text>
</comment>
<organism evidence="2 3">
    <name type="scientific">Arthrobacter hankyongi</name>
    <dbReference type="NCBI Taxonomy" id="2904801"/>
    <lineage>
        <taxon>Bacteria</taxon>
        <taxon>Bacillati</taxon>
        <taxon>Actinomycetota</taxon>
        <taxon>Actinomycetes</taxon>
        <taxon>Micrococcales</taxon>
        <taxon>Micrococcaceae</taxon>
        <taxon>Arthrobacter</taxon>
    </lineage>
</organism>
<protein>
    <submittedName>
        <fullName evidence="2">Glycerophosphodiester phosphodiesterase</fullName>
    </submittedName>
</protein>
<evidence type="ECO:0000259" key="1">
    <source>
        <dbReference type="PROSITE" id="PS51704"/>
    </source>
</evidence>
<keyword evidence="3" id="KW-1185">Reference proteome</keyword>
<dbReference type="PROSITE" id="PS51704">
    <property type="entry name" value="GP_PDE"/>
    <property type="match status" value="1"/>
</dbReference>
<reference evidence="2" key="1">
    <citation type="submission" date="2022-01" db="EMBL/GenBank/DDBJ databases">
        <authorList>
            <person name="Jo J.-H."/>
            <person name="Im W.-T."/>
        </authorList>
    </citation>
    <scope>NUCLEOTIDE SEQUENCE</scope>
    <source>
        <strain evidence="2">I2-34</strain>
    </source>
</reference>
<dbReference type="PANTHER" id="PTHR46211:SF14">
    <property type="entry name" value="GLYCEROPHOSPHODIESTER PHOSPHODIESTERASE"/>
    <property type="match status" value="1"/>
</dbReference>